<dbReference type="Proteomes" id="UP000001740">
    <property type="component" value="Chromosome"/>
</dbReference>
<evidence type="ECO:0000313" key="1">
    <source>
        <dbReference type="EMBL" id="ACD59761.1"/>
    </source>
</evidence>
<reference evidence="1 2" key="1">
    <citation type="journal article" date="2008" name="BMC Genomics">
        <title>Genome sequence and rapid evolution of the rice pathogen Xanthomonas oryzae pv. oryzae PXO99A.</title>
        <authorList>
            <person name="Salzberg S.L."/>
            <person name="Sommer D.D."/>
            <person name="Schatz M.C."/>
            <person name="Phillippy A.M."/>
            <person name="Rabinowicz P.D."/>
            <person name="Tsuge S."/>
            <person name="Furutani A."/>
            <person name="Ochiai H."/>
            <person name="Delcher A.L."/>
            <person name="Kelley D."/>
            <person name="Madupu R."/>
            <person name="Puiu D."/>
            <person name="Radune D."/>
            <person name="Shumway M."/>
            <person name="Trapnell C."/>
            <person name="Aparna G."/>
            <person name="Jha G."/>
            <person name="Pandey A."/>
            <person name="Patil P.B."/>
            <person name="Ishihara H."/>
            <person name="Meyer D.F."/>
            <person name="Szurek B."/>
            <person name="Verdier V."/>
            <person name="Koebnik R."/>
            <person name="Dow J.M."/>
            <person name="Ryan R.P."/>
            <person name="Hirata H."/>
            <person name="Tsuyumu S."/>
            <person name="Won Lee S."/>
            <person name="Seo Y.S."/>
            <person name="Sriariyanum M."/>
            <person name="Ronald P.C."/>
            <person name="Sonti R.V."/>
            <person name="Van Sluys M.A."/>
            <person name="Leach J.E."/>
            <person name="White F.F."/>
            <person name="Bogdanove A.J."/>
        </authorList>
    </citation>
    <scope>NUCLEOTIDE SEQUENCE [LARGE SCALE GENOMIC DNA]</scope>
    <source>
        <strain evidence="1 2">PXO99A</strain>
    </source>
</reference>
<dbReference type="HOGENOM" id="CLU_3350502_0_0_6"/>
<dbReference type="KEGG" id="xop:PXO_01632"/>
<proteinExistence type="predicted"/>
<accession>A0A0K0GLW8</accession>
<evidence type="ECO:0000313" key="2">
    <source>
        <dbReference type="Proteomes" id="UP000001740"/>
    </source>
</evidence>
<protein>
    <submittedName>
        <fullName evidence="1">Uncharacterized protein</fullName>
    </submittedName>
</protein>
<gene>
    <name evidence="1" type="ordered locus">PXO_01632</name>
</gene>
<organism evidence="1 2">
    <name type="scientific">Xanthomonas oryzae pv. oryzae (strain PXO99A)</name>
    <dbReference type="NCBI Taxonomy" id="360094"/>
    <lineage>
        <taxon>Bacteria</taxon>
        <taxon>Pseudomonadati</taxon>
        <taxon>Pseudomonadota</taxon>
        <taxon>Gammaproteobacteria</taxon>
        <taxon>Lysobacterales</taxon>
        <taxon>Lysobacteraceae</taxon>
        <taxon>Xanthomonas</taxon>
    </lineage>
</organism>
<dbReference type="AlphaFoldDB" id="A0A0K0GLW8"/>
<dbReference type="EMBL" id="CP000967">
    <property type="protein sequence ID" value="ACD59761.1"/>
    <property type="molecule type" value="Genomic_DNA"/>
</dbReference>
<name>A0A0K0GLW8_XANOP</name>
<sequence>MEKYGINGKNYCRKYTPEIILNVMKKVGVKSMFILEN</sequence>